<dbReference type="GO" id="GO:0003678">
    <property type="term" value="F:DNA helicase activity"/>
    <property type="evidence" value="ECO:0007669"/>
    <property type="project" value="InterPro"/>
</dbReference>
<protein>
    <recommendedName>
        <fullName evidence="1">SF4 helicase domain-containing protein</fullName>
    </recommendedName>
</protein>
<evidence type="ECO:0000313" key="2">
    <source>
        <dbReference type="EMBL" id="MBG6140241.1"/>
    </source>
</evidence>
<dbReference type="EMBL" id="JADOUF010000001">
    <property type="protein sequence ID" value="MBG6140241.1"/>
    <property type="molecule type" value="Genomic_DNA"/>
</dbReference>
<dbReference type="InterPro" id="IPR007694">
    <property type="entry name" value="DNA_helicase_DnaB-like_C"/>
</dbReference>
<dbReference type="AlphaFoldDB" id="A0A8J7KNG7"/>
<accession>A0A8J7KNG7</accession>
<dbReference type="Gene3D" id="3.40.50.300">
    <property type="entry name" value="P-loop containing nucleotide triphosphate hydrolases"/>
    <property type="match status" value="1"/>
</dbReference>
<sequence length="263" mass="28830">MQTLSRALQSRDGEGKALPVVFPTLEAMGARFRTGQLVLIASGPGGGKSAFATTLALRSKVPTLYLSPDSDRTTLGTRIAGSLTGDKVRDVEEALYTGKGAKFFDAIVSNTAHIRFSFDAGPTLDDIDEEVMCYERVHGRYPQLMVVDNLKDCYVEENGDGGEHVRYGRVIDYLHELTRLTGMCVVILHHLTGRYEDGEEPAPLSALLGKVGKTPRLILTIHRPDEFHMGVSIVKNSNGRMDPSGYFNTLIPYDRETQILGGL</sequence>
<dbReference type="Proteomes" id="UP000622552">
    <property type="component" value="Unassembled WGS sequence"/>
</dbReference>
<keyword evidence="3" id="KW-1185">Reference proteome</keyword>
<organism evidence="2 3">
    <name type="scientific">Longispora fulva</name>
    <dbReference type="NCBI Taxonomy" id="619741"/>
    <lineage>
        <taxon>Bacteria</taxon>
        <taxon>Bacillati</taxon>
        <taxon>Actinomycetota</taxon>
        <taxon>Actinomycetes</taxon>
        <taxon>Micromonosporales</taxon>
        <taxon>Micromonosporaceae</taxon>
        <taxon>Longispora</taxon>
    </lineage>
</organism>
<proteinExistence type="predicted"/>
<comment type="caution">
    <text evidence="2">The sequence shown here is derived from an EMBL/GenBank/DDBJ whole genome shotgun (WGS) entry which is preliminary data.</text>
</comment>
<reference evidence="2" key="1">
    <citation type="submission" date="2020-11" db="EMBL/GenBank/DDBJ databases">
        <title>Sequencing the genomes of 1000 actinobacteria strains.</title>
        <authorList>
            <person name="Klenk H.-P."/>
        </authorList>
    </citation>
    <scope>NUCLEOTIDE SEQUENCE</scope>
    <source>
        <strain evidence="2">DSM 45356</strain>
    </source>
</reference>
<feature type="domain" description="SF4 helicase" evidence="1">
    <location>
        <begin position="19"/>
        <end position="227"/>
    </location>
</feature>
<dbReference type="GO" id="GO:0005524">
    <property type="term" value="F:ATP binding"/>
    <property type="evidence" value="ECO:0007669"/>
    <property type="project" value="InterPro"/>
</dbReference>
<dbReference type="Pfam" id="PF03796">
    <property type="entry name" value="DnaB_C"/>
    <property type="match status" value="1"/>
</dbReference>
<name>A0A8J7KNG7_9ACTN</name>
<evidence type="ECO:0000313" key="3">
    <source>
        <dbReference type="Proteomes" id="UP000622552"/>
    </source>
</evidence>
<evidence type="ECO:0000259" key="1">
    <source>
        <dbReference type="Pfam" id="PF03796"/>
    </source>
</evidence>
<gene>
    <name evidence="2" type="ORF">IW245_006435</name>
</gene>
<dbReference type="InterPro" id="IPR027417">
    <property type="entry name" value="P-loop_NTPase"/>
</dbReference>
<dbReference type="GO" id="GO:0006260">
    <property type="term" value="P:DNA replication"/>
    <property type="evidence" value="ECO:0007669"/>
    <property type="project" value="InterPro"/>
</dbReference>
<dbReference type="SUPFAM" id="SSF52540">
    <property type="entry name" value="P-loop containing nucleoside triphosphate hydrolases"/>
    <property type="match status" value="1"/>
</dbReference>
<dbReference type="RefSeq" id="WP_197006806.1">
    <property type="nucleotide sequence ID" value="NZ_BONS01000006.1"/>
</dbReference>